<evidence type="ECO:0008006" key="4">
    <source>
        <dbReference type="Google" id="ProtNLM"/>
    </source>
</evidence>
<evidence type="ECO:0000256" key="1">
    <source>
        <dbReference type="SAM" id="Phobius"/>
    </source>
</evidence>
<dbReference type="STRING" id="1301915.JH146_0052"/>
<keyword evidence="3" id="KW-1185">Reference proteome</keyword>
<keyword evidence="1" id="KW-0812">Transmembrane</keyword>
<keyword evidence="1" id="KW-1133">Transmembrane helix</keyword>
<dbReference type="RefSeq" id="WP_048201121.1">
    <property type="nucleotide sequence ID" value="NZ_CP009149.1"/>
</dbReference>
<feature type="transmembrane region" description="Helical" evidence="1">
    <location>
        <begin position="327"/>
        <end position="352"/>
    </location>
</feature>
<dbReference type="InterPro" id="IPR046671">
    <property type="entry name" value="DUF6541"/>
</dbReference>
<feature type="transmembrane region" description="Helical" evidence="1">
    <location>
        <begin position="164"/>
        <end position="183"/>
    </location>
</feature>
<name>A0A076LEQ0_9EURY</name>
<feature type="transmembrane region" description="Helical" evidence="1">
    <location>
        <begin position="286"/>
        <end position="306"/>
    </location>
</feature>
<feature type="transmembrane region" description="Helical" evidence="1">
    <location>
        <begin position="358"/>
        <end position="383"/>
    </location>
</feature>
<protein>
    <recommendedName>
        <fullName evidence="4">Glycosyltransferase RgtA/B/C/D-like domain-containing protein</fullName>
    </recommendedName>
</protein>
<evidence type="ECO:0000313" key="2">
    <source>
        <dbReference type="EMBL" id="AIJ04903.1"/>
    </source>
</evidence>
<dbReference type="AlphaFoldDB" id="A0A076LEQ0"/>
<feature type="transmembrane region" description="Helical" evidence="1">
    <location>
        <begin position="390"/>
        <end position="411"/>
    </location>
</feature>
<feature type="transmembrane region" description="Helical" evidence="1">
    <location>
        <begin position="240"/>
        <end position="266"/>
    </location>
</feature>
<dbReference type="KEGG" id="mjh:JH146_0052"/>
<reference evidence="2 3" key="1">
    <citation type="journal article" date="2015" name="Int. J. Syst. Evol. Microbiol.">
        <title>M ethanocaldococcus bathoardescens sp. nov., a hyperthermophilic methanogen isolated from a volcanically active deep-sea hydrothermal vent.</title>
        <authorList>
            <person name="Stewart L.C."/>
            <person name="Jung J.H."/>
            <person name="Kim Y.T."/>
            <person name="Kwon S.W."/>
            <person name="Park C.S."/>
            <person name="Holden J.F."/>
        </authorList>
    </citation>
    <scope>NUCLEOTIDE SEQUENCE [LARGE SCALE GENOMIC DNA]</scope>
    <source>
        <strain evidence="2 3">JH146</strain>
    </source>
</reference>
<evidence type="ECO:0000313" key="3">
    <source>
        <dbReference type="Proteomes" id="UP000028781"/>
    </source>
</evidence>
<accession>A0A076LEQ0</accession>
<dbReference type="OrthoDB" id="62742at2157"/>
<organism evidence="2 3">
    <name type="scientific">Methanocaldococcus bathoardescens</name>
    <dbReference type="NCBI Taxonomy" id="1301915"/>
    <lineage>
        <taxon>Archaea</taxon>
        <taxon>Methanobacteriati</taxon>
        <taxon>Methanobacteriota</taxon>
        <taxon>Methanomada group</taxon>
        <taxon>Methanococci</taxon>
        <taxon>Methanococcales</taxon>
        <taxon>Methanocaldococcaceae</taxon>
        <taxon>Methanocaldococcus</taxon>
    </lineage>
</organism>
<sequence>MNILLFIIVLFLIYLINPLKNEEKIITSPFISIFYIIGTSYLLSFLDIPMYKVLYLIPLILIIMLLVIKSKLNSNLFSFKLNLIKHLILIFILLCSMFIGYVIFPKYPCEKWDSQFHMYKIKAIIMEKNIFYKNQEYIRYWHYPSGFHSFTYFLASDVRDIPNTIYFIEVFIVMLFVLSHYYIGECIKKGIGIYTALFVPLNYEFYRILLKAIYPNALGYCIFLILIAFLLRYKSTKNNIYLYLFSFGVFSLIFTHTFPFLMLTLFLVSLMLWDVMYKEYIDISKYIKFFSISILCSLIIIYSKLINDIISYSNTSYVIHNINLITLYNVIIFILGGIGTCYFTTVAIALLFSHQLPFSLFIKCLLATITYIVLFIFGMIFLVKNKKGYFVFYGLLMILWILNNQLIGFKIPFFSALYNSIRWFYNFQILMPVFYGCGLYYISKIIPTKRKLIITAIIITLLSYNAYTTYSTHPKYYWKFYLVGSDEIDAFNFINENNISNELFLNFGQDSGQFIPIFTNNKCVFCWGNGNKFNNVTAKEIINYTWYNNYDEFIHFCKSNNISYVFISKNIKVNYEFFEDEDYFEKIYSKNNITVIEIK</sequence>
<feature type="transmembrane region" description="Helical" evidence="1">
    <location>
        <begin position="53"/>
        <end position="72"/>
    </location>
</feature>
<gene>
    <name evidence="2" type="ORF">JH146_0052</name>
</gene>
<feature type="transmembrane region" description="Helical" evidence="1">
    <location>
        <begin position="28"/>
        <end position="46"/>
    </location>
</feature>
<dbReference type="GeneID" id="24890643"/>
<feature type="transmembrane region" description="Helical" evidence="1">
    <location>
        <begin position="452"/>
        <end position="470"/>
    </location>
</feature>
<keyword evidence="1" id="KW-0472">Membrane</keyword>
<dbReference type="HOGENOM" id="CLU_459782_0_0_2"/>
<dbReference type="Proteomes" id="UP000028781">
    <property type="component" value="Chromosome"/>
</dbReference>
<proteinExistence type="predicted"/>
<feature type="transmembrane region" description="Helical" evidence="1">
    <location>
        <begin position="213"/>
        <end position="233"/>
    </location>
</feature>
<dbReference type="Pfam" id="PF20176">
    <property type="entry name" value="DUF6541"/>
    <property type="match status" value="1"/>
</dbReference>
<feature type="transmembrane region" description="Helical" evidence="1">
    <location>
        <begin position="84"/>
        <end position="104"/>
    </location>
</feature>
<feature type="transmembrane region" description="Helical" evidence="1">
    <location>
        <begin position="423"/>
        <end position="443"/>
    </location>
</feature>
<dbReference type="EMBL" id="CP009149">
    <property type="protein sequence ID" value="AIJ04903.1"/>
    <property type="molecule type" value="Genomic_DNA"/>
</dbReference>